<dbReference type="Proteomes" id="UP000796761">
    <property type="component" value="Unassembled WGS sequence"/>
</dbReference>
<reference evidence="1" key="1">
    <citation type="submission" date="2019-04" db="EMBL/GenBank/DDBJ databases">
        <title>Genome assembly of Zosterops borbonicus 15179.</title>
        <authorList>
            <person name="Leroy T."/>
            <person name="Anselmetti Y."/>
            <person name="Tilak M.-K."/>
            <person name="Nabholz B."/>
        </authorList>
    </citation>
    <scope>NUCLEOTIDE SEQUENCE</scope>
    <source>
        <strain evidence="1">HGM_15179</strain>
        <tissue evidence="1">Muscle</tissue>
    </source>
</reference>
<evidence type="ECO:0000313" key="1">
    <source>
        <dbReference type="EMBL" id="TRZ21120.1"/>
    </source>
</evidence>
<dbReference type="AlphaFoldDB" id="A0A8K1GLD6"/>
<gene>
    <name evidence="1" type="ORF">HGM15179_005981</name>
</gene>
<name>A0A8K1GLD6_9PASS</name>
<keyword evidence="2" id="KW-1185">Reference proteome</keyword>
<sequence>MIMGAEHLTYEKRLKELGLFNLEKRKLRGELINVCQCLKGGCQEDGARLCSVLPSNRKRGQGQKLMHSKCHLNMRKNLFSVKVTKYWNKLHKEIVGKCLNPTQM</sequence>
<dbReference type="EMBL" id="SWJQ01000132">
    <property type="protein sequence ID" value="TRZ21120.1"/>
    <property type="molecule type" value="Genomic_DNA"/>
</dbReference>
<proteinExistence type="predicted"/>
<evidence type="ECO:0000313" key="2">
    <source>
        <dbReference type="Proteomes" id="UP000796761"/>
    </source>
</evidence>
<organism evidence="1 2">
    <name type="scientific">Zosterops borbonicus</name>
    <dbReference type="NCBI Taxonomy" id="364589"/>
    <lineage>
        <taxon>Eukaryota</taxon>
        <taxon>Metazoa</taxon>
        <taxon>Chordata</taxon>
        <taxon>Craniata</taxon>
        <taxon>Vertebrata</taxon>
        <taxon>Euteleostomi</taxon>
        <taxon>Archelosauria</taxon>
        <taxon>Archosauria</taxon>
        <taxon>Dinosauria</taxon>
        <taxon>Saurischia</taxon>
        <taxon>Theropoda</taxon>
        <taxon>Coelurosauria</taxon>
        <taxon>Aves</taxon>
        <taxon>Neognathae</taxon>
        <taxon>Neoaves</taxon>
        <taxon>Telluraves</taxon>
        <taxon>Australaves</taxon>
        <taxon>Passeriformes</taxon>
        <taxon>Sylvioidea</taxon>
        <taxon>Zosteropidae</taxon>
        <taxon>Zosterops</taxon>
    </lineage>
</organism>
<protein>
    <submittedName>
        <fullName evidence="1">Uncharacterized protein</fullName>
    </submittedName>
</protein>
<comment type="caution">
    <text evidence="1">The sequence shown here is derived from an EMBL/GenBank/DDBJ whole genome shotgun (WGS) entry which is preliminary data.</text>
</comment>
<accession>A0A8K1GLD6</accession>
<dbReference type="OrthoDB" id="9391978at2759"/>